<feature type="region of interest" description="Disordered" evidence="1">
    <location>
        <begin position="208"/>
        <end position="238"/>
    </location>
</feature>
<evidence type="ECO:0000259" key="2">
    <source>
        <dbReference type="PROSITE" id="PS50006"/>
    </source>
</evidence>
<keyword evidence="4" id="KW-1185">Reference proteome</keyword>
<comment type="caution">
    <text evidence="3">The sequence shown here is derived from an EMBL/GenBank/DDBJ whole genome shotgun (WGS) entry which is preliminary data.</text>
</comment>
<proteinExistence type="predicted"/>
<feature type="region of interest" description="Disordered" evidence="1">
    <location>
        <begin position="686"/>
        <end position="717"/>
    </location>
</feature>
<dbReference type="SUPFAM" id="SSF49879">
    <property type="entry name" value="SMAD/FHA domain"/>
    <property type="match status" value="1"/>
</dbReference>
<feature type="region of interest" description="Disordered" evidence="1">
    <location>
        <begin position="342"/>
        <end position="549"/>
    </location>
</feature>
<feature type="compositionally biased region" description="Polar residues" evidence="1">
    <location>
        <begin position="748"/>
        <end position="762"/>
    </location>
</feature>
<dbReference type="PROSITE" id="PS50006">
    <property type="entry name" value="FHA_DOMAIN"/>
    <property type="match status" value="1"/>
</dbReference>
<feature type="compositionally biased region" description="Basic and acidic residues" evidence="1">
    <location>
        <begin position="283"/>
        <end position="307"/>
    </location>
</feature>
<feature type="region of interest" description="Disordered" evidence="1">
    <location>
        <begin position="283"/>
        <end position="311"/>
    </location>
</feature>
<sequence length="1285" mass="148267">MISPLISRHHAEIVQTETVNGETKYMIYDNSLNGTFVNDMRVPLRSFRNIQHPLACCDLRENDIITFGHFSGSSVLPGEYAPQATPDFSFVVEKMDPNRQYVGFDKEYNRVSTMICWSDNLPLVPHRNISLNPEIYSSFHEGESKIEVCKALEMVESILLPGQAVPVPIGAGRRSNAVNIRPFEQQLTTPSRREPVLAASAAIQVSPPRFQQKRQLQSATPSQSAPCLKQQRLRQSSPTTYILDKVPAAGVNTPKKYPLRISPESTSHLRIKTVIRRKPEIQKVQQDHEQLQEQQVLHRSESPHELQEQGENEAWQDQLLLHEIEEPEQELLRNQEELLQQETQEELQPAQKESQQHQKHQEELQQQQEELQRHQKHQEEAQHQQQEVQRRQEQVRQQKENQRQQKLQEEVQQKEEHQRQQKLQEEVQRQQQEEIQQHEEHQRQQTLQEEAPRQQGDLGPQQEELQKQEDLQRQQEEVQPPQEEVQQHQKLKEQEEELQRQREELQRQQKHQEEVKRKQEEDLRKQKEQDQLRRQKEHEELLRKYSEEDDLRKIREEQELLLKVRKEQEEKLKEQEEILKKRQQQELLKRNQEQELLIRNQKQEEHERRQNEQEEQWRKLKEQDDLWKKQKEQDELPITQQMFAKANPNSFILPQVTSQNQIFLQTLNAYLPNSSANVMFKSSTSMFQNVHQSQHQQAPPPLPPPPPPPPPIQQPQPVDFVLPALSDLLPSLGLLLSTQLPNNPAPELSNNPTNPAPQLQNNPTPPLSSNSMFLNNLLLTQQLQHSQMQQSQLQLTQEQLLQLLNQIQSRNQQQSQQPQQQQIEATNQVSPPRVIIPEPLADQRRICSRTGELVPSDPNTPKNSDVTNGSVTIATQSSPVECHSLAPSPPKPTQNGQEIFEEIDVTVPIQDGNFIQQSESPPSSGTIISDSVDGGIDESDDDEPIDVGTPEIVKPREDEVAREIVIEQVVTEEVVTEEVVTEEVVAEEVVAEVANEEVASEDAPKEVIAKEDVARKEGIIDNISSPQNTQPKKKKKKRTNELNNLLNDVASFAQATTSSVHRRPTEDHIVEKLGQRKLRKKEKAVLREGQSGDDKNDPEKRLKQLSDESSVSSDSDDEHPTVNTRKRKISSAKNKEADIQSDSEHSDAEEMRPKRRRVQRKRKAGSSTAIATESTVQTNADNTYSGEVSKPKRRGGRRAVPVALPLETAEVLPAYLLECGNRGRCKVRLSKEIEWVQCDDCKQWWHMICLFGRNFKYDEEDFRCCGDNPTLPPSYSVGRGRKSRA</sequence>
<accession>A0A8S1EKU7</accession>
<feature type="region of interest" description="Disordered" evidence="1">
    <location>
        <begin position="743"/>
        <end position="771"/>
    </location>
</feature>
<dbReference type="Proteomes" id="UP000494206">
    <property type="component" value="Unassembled WGS sequence"/>
</dbReference>
<gene>
    <name evidence="3" type="ORF">CBOVIS_LOCUS6779</name>
</gene>
<feature type="compositionally biased region" description="Basic residues" evidence="1">
    <location>
        <begin position="1153"/>
        <end position="1164"/>
    </location>
</feature>
<dbReference type="SUPFAM" id="SSF57903">
    <property type="entry name" value="FYVE/PHD zinc finger"/>
    <property type="match status" value="1"/>
</dbReference>
<dbReference type="InterPro" id="IPR011011">
    <property type="entry name" value="Znf_FYVE_PHD"/>
</dbReference>
<feature type="region of interest" description="Disordered" evidence="1">
    <location>
        <begin position="812"/>
        <end position="832"/>
    </location>
</feature>
<feature type="compositionally biased region" description="Low complexity" evidence="1">
    <location>
        <begin position="812"/>
        <end position="822"/>
    </location>
</feature>
<evidence type="ECO:0000313" key="4">
    <source>
        <dbReference type="Proteomes" id="UP000494206"/>
    </source>
</evidence>
<feature type="region of interest" description="Disordered" evidence="1">
    <location>
        <begin position="850"/>
        <end position="870"/>
    </location>
</feature>
<dbReference type="InterPro" id="IPR052503">
    <property type="entry name" value="S100-fused_Epidermal_Struct"/>
</dbReference>
<feature type="compositionally biased region" description="Basic and acidic residues" evidence="1">
    <location>
        <begin position="464"/>
        <end position="476"/>
    </location>
</feature>
<feature type="region of interest" description="Disordered" evidence="1">
    <location>
        <begin position="914"/>
        <end position="949"/>
    </location>
</feature>
<dbReference type="PANTHER" id="PTHR22571:SF50">
    <property type="entry name" value="EF-HAND DOMAIN-CONTAINING PROTEIN"/>
    <property type="match status" value="1"/>
</dbReference>
<evidence type="ECO:0000313" key="3">
    <source>
        <dbReference type="EMBL" id="CAB3404446.1"/>
    </source>
</evidence>
<dbReference type="Gene3D" id="2.60.200.20">
    <property type="match status" value="1"/>
</dbReference>
<feature type="compositionally biased region" description="Basic and acidic residues" evidence="1">
    <location>
        <begin position="370"/>
        <end position="443"/>
    </location>
</feature>
<dbReference type="InterPro" id="IPR008984">
    <property type="entry name" value="SMAD_FHA_dom_sf"/>
</dbReference>
<dbReference type="PANTHER" id="PTHR22571">
    <property type="entry name" value="FILAGGRIN-RELATED"/>
    <property type="match status" value="1"/>
</dbReference>
<feature type="region of interest" description="Disordered" evidence="1">
    <location>
        <begin position="1017"/>
        <end position="1197"/>
    </location>
</feature>
<dbReference type="Pfam" id="PF00498">
    <property type="entry name" value="FHA"/>
    <property type="match status" value="1"/>
</dbReference>
<feature type="compositionally biased region" description="Polar residues" evidence="1">
    <location>
        <begin position="857"/>
        <end position="870"/>
    </location>
</feature>
<name>A0A8S1EKU7_9PELO</name>
<feature type="region of interest" description="Disordered" evidence="1">
    <location>
        <begin position="598"/>
        <end position="629"/>
    </location>
</feature>
<feature type="compositionally biased region" description="Polar residues" evidence="1">
    <location>
        <begin position="1165"/>
        <end position="1186"/>
    </location>
</feature>
<feature type="compositionally biased region" description="Acidic residues" evidence="1">
    <location>
        <begin position="935"/>
        <end position="945"/>
    </location>
</feature>
<feature type="compositionally biased region" description="Polar residues" evidence="1">
    <location>
        <begin position="914"/>
        <end position="929"/>
    </location>
</feature>
<feature type="compositionally biased region" description="Polar residues" evidence="1">
    <location>
        <begin position="213"/>
        <end position="225"/>
    </location>
</feature>
<organism evidence="3 4">
    <name type="scientific">Caenorhabditis bovis</name>
    <dbReference type="NCBI Taxonomy" id="2654633"/>
    <lineage>
        <taxon>Eukaryota</taxon>
        <taxon>Metazoa</taxon>
        <taxon>Ecdysozoa</taxon>
        <taxon>Nematoda</taxon>
        <taxon>Chromadorea</taxon>
        <taxon>Rhabditida</taxon>
        <taxon>Rhabditina</taxon>
        <taxon>Rhabditomorpha</taxon>
        <taxon>Rhabditoidea</taxon>
        <taxon>Rhabditidae</taxon>
        <taxon>Peloderinae</taxon>
        <taxon>Caenorhabditis</taxon>
    </lineage>
</organism>
<feature type="domain" description="FHA" evidence="2">
    <location>
        <begin position="1"/>
        <end position="42"/>
    </location>
</feature>
<feature type="compositionally biased region" description="Basic and acidic residues" evidence="1">
    <location>
        <begin position="1083"/>
        <end position="1106"/>
    </location>
</feature>
<feature type="compositionally biased region" description="Pro residues" evidence="1">
    <location>
        <begin position="698"/>
        <end position="714"/>
    </location>
</feature>
<feature type="compositionally biased region" description="Basic and acidic residues" evidence="1">
    <location>
        <begin position="354"/>
        <end position="363"/>
    </location>
</feature>
<feature type="compositionally biased region" description="Low complexity" evidence="1">
    <location>
        <begin position="342"/>
        <end position="353"/>
    </location>
</feature>
<protein>
    <recommendedName>
        <fullName evidence="2">FHA domain-containing protein</fullName>
    </recommendedName>
</protein>
<dbReference type="EMBL" id="CADEPM010000004">
    <property type="protein sequence ID" value="CAB3404446.1"/>
    <property type="molecule type" value="Genomic_DNA"/>
</dbReference>
<feature type="compositionally biased region" description="Basic and acidic residues" evidence="1">
    <location>
        <begin position="1133"/>
        <end position="1152"/>
    </location>
</feature>
<reference evidence="3 4" key="1">
    <citation type="submission" date="2020-04" db="EMBL/GenBank/DDBJ databases">
        <authorList>
            <person name="Laetsch R D."/>
            <person name="Stevens L."/>
            <person name="Kumar S."/>
            <person name="Blaxter L. M."/>
        </authorList>
    </citation>
    <scope>NUCLEOTIDE SEQUENCE [LARGE SCALE GENOMIC DNA]</scope>
</reference>
<evidence type="ECO:0000256" key="1">
    <source>
        <dbReference type="SAM" id="MobiDB-lite"/>
    </source>
</evidence>
<feature type="compositionally biased region" description="Basic and acidic residues" evidence="1">
    <location>
        <begin position="485"/>
        <end position="549"/>
    </location>
</feature>
<dbReference type="InterPro" id="IPR000253">
    <property type="entry name" value="FHA_dom"/>
</dbReference>
<feature type="compositionally biased region" description="Basic and acidic residues" evidence="1">
    <location>
        <begin position="1063"/>
        <end position="1074"/>
    </location>
</feature>
<feature type="compositionally biased region" description="Basic and acidic residues" evidence="1">
    <location>
        <begin position="601"/>
        <end position="629"/>
    </location>
</feature>
<dbReference type="OrthoDB" id="436852at2759"/>